<gene>
    <name evidence="5" type="ORF">IAC94_08230</name>
</gene>
<dbReference type="Proteomes" id="UP000886744">
    <property type="component" value="Unassembled WGS sequence"/>
</dbReference>
<comment type="caution">
    <text evidence="5">The sequence shown here is derived from an EMBL/GenBank/DDBJ whole genome shotgun (WGS) entry which is preliminary data.</text>
</comment>
<comment type="similarity">
    <text evidence="2">Belongs to the threonine aldolase family.</text>
</comment>
<dbReference type="InterPro" id="IPR001597">
    <property type="entry name" value="ArAA_b-elim_lyase/Thr_aldolase"/>
</dbReference>
<protein>
    <submittedName>
        <fullName evidence="5">Low specificity L-threonine aldolase</fullName>
    </submittedName>
</protein>
<evidence type="ECO:0000256" key="3">
    <source>
        <dbReference type="ARBA" id="ARBA00022898"/>
    </source>
</evidence>
<reference evidence="5" key="2">
    <citation type="journal article" date="2021" name="PeerJ">
        <title>Extensive microbial diversity within the chicken gut microbiome revealed by metagenomics and culture.</title>
        <authorList>
            <person name="Gilroy R."/>
            <person name="Ravi A."/>
            <person name="Getino M."/>
            <person name="Pursley I."/>
            <person name="Horton D.L."/>
            <person name="Alikhan N.F."/>
            <person name="Baker D."/>
            <person name="Gharbi K."/>
            <person name="Hall N."/>
            <person name="Watson M."/>
            <person name="Adriaenssens E.M."/>
            <person name="Foster-Nyarko E."/>
            <person name="Jarju S."/>
            <person name="Secka A."/>
            <person name="Antonio M."/>
            <person name="Oren A."/>
            <person name="Chaudhuri R.R."/>
            <person name="La Ragione R."/>
            <person name="Hildebrand F."/>
            <person name="Pallen M.J."/>
        </authorList>
    </citation>
    <scope>NUCLEOTIDE SEQUENCE</scope>
    <source>
        <strain evidence="5">ChiHjej13B12-12457</strain>
    </source>
</reference>
<evidence type="ECO:0000313" key="6">
    <source>
        <dbReference type="Proteomes" id="UP000886744"/>
    </source>
</evidence>
<evidence type="ECO:0000256" key="1">
    <source>
        <dbReference type="ARBA" id="ARBA00001933"/>
    </source>
</evidence>
<proteinExistence type="inferred from homology"/>
<organism evidence="5 6">
    <name type="scientific">Candidatus Coprenecus avistercoris</name>
    <dbReference type="NCBI Taxonomy" id="2840730"/>
    <lineage>
        <taxon>Bacteria</taxon>
        <taxon>Pseudomonadati</taxon>
        <taxon>Bacteroidota</taxon>
        <taxon>Bacteroidia</taxon>
        <taxon>Bacteroidales</taxon>
        <taxon>Rikenellaceae</taxon>
        <taxon>Rikenellaceae incertae sedis</taxon>
        <taxon>Candidatus Coprenecus</taxon>
    </lineage>
</organism>
<dbReference type="EMBL" id="DVHI01000100">
    <property type="protein sequence ID" value="HIR63489.1"/>
    <property type="molecule type" value="Genomic_DNA"/>
</dbReference>
<dbReference type="Pfam" id="PF01212">
    <property type="entry name" value="Beta_elim_lyase"/>
    <property type="match status" value="1"/>
</dbReference>
<sequence>MLNFENDYMRGACPEVMQALVRTNMEQTLGYGDDPYTAAAVEKIREACGCPEAQIHLLIGGTQVNALAACAVLRHCQGVISPVSGHINHHESGAVEATGHKVLALPAHDGGKLRASEVREYLRAYWADENYAHMVEPGMVYVTHPTEQGGLYSLAELREMAGVCHEYRIPLYLDGARLAYALASDRNDVSLKDIASLCDMFYIGGTKCGALFGEALVVPRPGLVGNLFSLIKQRGALLAKGRLLGVQFATLFTDGLYERVGKVALSAADRLAAGLSSKGYTFYAPPKTNQLFVIVDDSVVDRLRGQATFSLWEQLDDRRSAIRFVTDWATTEADVDALLELL</sequence>
<dbReference type="InterPro" id="IPR015422">
    <property type="entry name" value="PyrdxlP-dep_Trfase_small"/>
</dbReference>
<dbReference type="GO" id="GO:0016829">
    <property type="term" value="F:lyase activity"/>
    <property type="evidence" value="ECO:0007669"/>
    <property type="project" value="InterPro"/>
</dbReference>
<dbReference type="InterPro" id="IPR015421">
    <property type="entry name" value="PyrdxlP-dep_Trfase_major"/>
</dbReference>
<evidence type="ECO:0000313" key="5">
    <source>
        <dbReference type="EMBL" id="HIR63489.1"/>
    </source>
</evidence>
<accession>A0A9D1J7T1</accession>
<comment type="cofactor">
    <cofactor evidence="1">
        <name>pyridoxal 5'-phosphate</name>
        <dbReference type="ChEBI" id="CHEBI:597326"/>
    </cofactor>
</comment>
<reference evidence="5" key="1">
    <citation type="submission" date="2020-10" db="EMBL/GenBank/DDBJ databases">
        <authorList>
            <person name="Gilroy R."/>
        </authorList>
    </citation>
    <scope>NUCLEOTIDE SEQUENCE</scope>
    <source>
        <strain evidence="5">ChiHjej13B12-12457</strain>
    </source>
</reference>
<dbReference type="PANTHER" id="PTHR48097">
    <property type="entry name" value="L-THREONINE ALDOLASE-RELATED"/>
    <property type="match status" value="1"/>
</dbReference>
<dbReference type="Gene3D" id="3.40.640.10">
    <property type="entry name" value="Type I PLP-dependent aspartate aminotransferase-like (Major domain)"/>
    <property type="match status" value="1"/>
</dbReference>
<dbReference type="PANTHER" id="PTHR48097:SF5">
    <property type="entry name" value="LOW SPECIFICITY L-THREONINE ALDOLASE"/>
    <property type="match status" value="1"/>
</dbReference>
<evidence type="ECO:0000259" key="4">
    <source>
        <dbReference type="Pfam" id="PF01212"/>
    </source>
</evidence>
<dbReference type="AlphaFoldDB" id="A0A9D1J7T1"/>
<keyword evidence="3" id="KW-0663">Pyridoxal phosphate</keyword>
<dbReference type="Gene3D" id="3.90.1150.10">
    <property type="entry name" value="Aspartate Aminotransferase, domain 1"/>
    <property type="match status" value="1"/>
</dbReference>
<evidence type="ECO:0000256" key="2">
    <source>
        <dbReference type="ARBA" id="ARBA00006966"/>
    </source>
</evidence>
<feature type="domain" description="Aromatic amino acid beta-eliminating lyase/threonine aldolase" evidence="4">
    <location>
        <begin position="7"/>
        <end position="297"/>
    </location>
</feature>
<name>A0A9D1J7T1_9BACT</name>
<dbReference type="InterPro" id="IPR015424">
    <property type="entry name" value="PyrdxlP-dep_Trfase"/>
</dbReference>
<dbReference type="GO" id="GO:0006520">
    <property type="term" value="P:amino acid metabolic process"/>
    <property type="evidence" value="ECO:0007669"/>
    <property type="project" value="InterPro"/>
</dbReference>
<dbReference type="SUPFAM" id="SSF53383">
    <property type="entry name" value="PLP-dependent transferases"/>
    <property type="match status" value="1"/>
</dbReference>